<dbReference type="Proteomes" id="UP000271241">
    <property type="component" value="Unassembled WGS sequence"/>
</dbReference>
<keyword evidence="1" id="KW-0472">Membrane</keyword>
<dbReference type="InterPro" id="IPR040201">
    <property type="entry name" value="Mrg3-like"/>
</dbReference>
<dbReference type="InterPro" id="IPR011990">
    <property type="entry name" value="TPR-like_helical_dom_sf"/>
</dbReference>
<dbReference type="OrthoDB" id="10050400at2759"/>
<gene>
    <name evidence="2" type="ORF">THASP1DRAFT_27240</name>
</gene>
<dbReference type="SUPFAM" id="SSF48452">
    <property type="entry name" value="TPR-like"/>
    <property type="match status" value="1"/>
</dbReference>
<feature type="transmembrane region" description="Helical" evidence="1">
    <location>
        <begin position="26"/>
        <end position="47"/>
    </location>
</feature>
<dbReference type="Gene3D" id="1.25.40.10">
    <property type="entry name" value="Tetratricopeptide repeat domain"/>
    <property type="match status" value="2"/>
</dbReference>
<dbReference type="AlphaFoldDB" id="A0A4P9XXA3"/>
<keyword evidence="1" id="KW-1133">Transmembrane helix</keyword>
<proteinExistence type="predicted"/>
<protein>
    <recommendedName>
        <fullName evidence="4">Tetratricopeptide repeat protein</fullName>
    </recommendedName>
</protein>
<evidence type="ECO:0000313" key="3">
    <source>
        <dbReference type="Proteomes" id="UP000271241"/>
    </source>
</evidence>
<keyword evidence="1" id="KW-0812">Transmembrane</keyword>
<dbReference type="PANTHER" id="PTHR28142:SF1">
    <property type="entry name" value="MITOCHONDRIAL INNER MEMBRANE I-AAA PROTEASE SUPERCOMPLEX SUBUNIT MGR3-RELATED"/>
    <property type="match status" value="1"/>
</dbReference>
<evidence type="ECO:0008006" key="4">
    <source>
        <dbReference type="Google" id="ProtNLM"/>
    </source>
</evidence>
<sequence>MAKCGERAFRGTASAGVLRERAINPVTAMVVVGTGALALLAAWPFIINARNYPRQVRQTLRQALLKERHQERPDLAIELYRKAWQQAEEVGMDLAGAPATGILIALGALLEKQGQQRAAVDAYEEAFAAILHARAKNTMEPDDDTMPKPHALSAEHTAWNTLSDGQRQRLLGLGQKLGDLCAELGEDERAERYYVWSVMQVVAAGRQLKAQKQSTPTAQDDLPLPHWASGADFAACLDALARFYTSRNRHVHAIPVLRLALRHLPQDDCHASMVLCHLADAYVAIGDLAQARAQVDRGLQIARSGRLGACQDARGALLFNRALVLEVGARTQSHGEYAVY</sequence>
<organism evidence="2 3">
    <name type="scientific">Thamnocephalis sphaerospora</name>
    <dbReference type="NCBI Taxonomy" id="78915"/>
    <lineage>
        <taxon>Eukaryota</taxon>
        <taxon>Fungi</taxon>
        <taxon>Fungi incertae sedis</taxon>
        <taxon>Zoopagomycota</taxon>
        <taxon>Zoopagomycotina</taxon>
        <taxon>Zoopagomycetes</taxon>
        <taxon>Zoopagales</taxon>
        <taxon>Sigmoideomycetaceae</taxon>
        <taxon>Thamnocephalis</taxon>
    </lineage>
</organism>
<reference evidence="3" key="1">
    <citation type="journal article" date="2018" name="Nat. Microbiol.">
        <title>Leveraging single-cell genomics to expand the fungal tree of life.</title>
        <authorList>
            <person name="Ahrendt S.R."/>
            <person name="Quandt C.A."/>
            <person name="Ciobanu D."/>
            <person name="Clum A."/>
            <person name="Salamov A."/>
            <person name="Andreopoulos B."/>
            <person name="Cheng J.F."/>
            <person name="Woyke T."/>
            <person name="Pelin A."/>
            <person name="Henrissat B."/>
            <person name="Reynolds N.K."/>
            <person name="Benny G.L."/>
            <person name="Smith M.E."/>
            <person name="James T.Y."/>
            <person name="Grigoriev I.V."/>
        </authorList>
    </citation>
    <scope>NUCLEOTIDE SEQUENCE [LARGE SCALE GENOMIC DNA]</scope>
    <source>
        <strain evidence="3">RSA 1356</strain>
    </source>
</reference>
<dbReference type="STRING" id="78915.A0A4P9XXA3"/>
<name>A0A4P9XXA3_9FUNG</name>
<dbReference type="InterPro" id="IPR019734">
    <property type="entry name" value="TPR_rpt"/>
</dbReference>
<accession>A0A4P9XXA3</accession>
<dbReference type="Pfam" id="PF13176">
    <property type="entry name" value="TPR_7"/>
    <property type="match status" value="1"/>
</dbReference>
<dbReference type="PANTHER" id="PTHR28142">
    <property type="entry name" value="MITOCHONDRIAL INNER MEMBRANE I-AAA PROTEASE SUPERCOMPLEX SUBUNIT MGR3-RELATED"/>
    <property type="match status" value="1"/>
</dbReference>
<keyword evidence="3" id="KW-1185">Reference proteome</keyword>
<evidence type="ECO:0000256" key="1">
    <source>
        <dbReference type="SAM" id="Phobius"/>
    </source>
</evidence>
<evidence type="ECO:0000313" key="2">
    <source>
        <dbReference type="EMBL" id="RKP10995.1"/>
    </source>
</evidence>
<dbReference type="EMBL" id="KZ992430">
    <property type="protein sequence ID" value="RKP10995.1"/>
    <property type="molecule type" value="Genomic_DNA"/>
</dbReference>